<comment type="similarity">
    <text evidence="4">Belongs to the group II decarboxylase family.</text>
</comment>
<dbReference type="GO" id="GO:0019752">
    <property type="term" value="P:carboxylic acid metabolic process"/>
    <property type="evidence" value="ECO:0007669"/>
    <property type="project" value="InterPro"/>
</dbReference>
<dbReference type="SUPFAM" id="SSF53383">
    <property type="entry name" value="PLP-dependent transferases"/>
    <property type="match status" value="1"/>
</dbReference>
<dbReference type="EMBL" id="BONZ01000039">
    <property type="protein sequence ID" value="GIH16007.1"/>
    <property type="molecule type" value="Genomic_DNA"/>
</dbReference>
<dbReference type="Pfam" id="PF00282">
    <property type="entry name" value="Pyridoxal_deC"/>
    <property type="match status" value="1"/>
</dbReference>
<dbReference type="RefSeq" id="WP_203919617.1">
    <property type="nucleotide sequence ID" value="NZ_BONZ01000039.1"/>
</dbReference>
<protein>
    <submittedName>
        <fullName evidence="6">Uncharacterized protein</fullName>
    </submittedName>
</protein>
<dbReference type="InterPro" id="IPR002129">
    <property type="entry name" value="PyrdxlP-dep_de-COase"/>
</dbReference>
<accession>A0A8J3QTY3</accession>
<dbReference type="InterPro" id="IPR015424">
    <property type="entry name" value="PyrdxlP-dep_Trfase"/>
</dbReference>
<comment type="caution">
    <text evidence="6">The sequence shown here is derived from an EMBL/GenBank/DDBJ whole genome shotgun (WGS) entry which is preliminary data.</text>
</comment>
<evidence type="ECO:0000256" key="5">
    <source>
        <dbReference type="SAM" id="MobiDB-lite"/>
    </source>
</evidence>
<keyword evidence="3 4" id="KW-0456">Lyase</keyword>
<reference evidence="6" key="1">
    <citation type="submission" date="2021-01" db="EMBL/GenBank/DDBJ databases">
        <title>Whole genome shotgun sequence of Rugosimonospora africana NBRC 104875.</title>
        <authorList>
            <person name="Komaki H."/>
            <person name="Tamura T."/>
        </authorList>
    </citation>
    <scope>NUCLEOTIDE SEQUENCE</scope>
    <source>
        <strain evidence="6">NBRC 104875</strain>
    </source>
</reference>
<evidence type="ECO:0000256" key="1">
    <source>
        <dbReference type="ARBA" id="ARBA00001933"/>
    </source>
</evidence>
<evidence type="ECO:0000256" key="4">
    <source>
        <dbReference type="RuleBase" id="RU000382"/>
    </source>
</evidence>
<keyword evidence="7" id="KW-1185">Reference proteome</keyword>
<organism evidence="6 7">
    <name type="scientific">Rugosimonospora africana</name>
    <dbReference type="NCBI Taxonomy" id="556532"/>
    <lineage>
        <taxon>Bacteria</taxon>
        <taxon>Bacillati</taxon>
        <taxon>Actinomycetota</taxon>
        <taxon>Actinomycetes</taxon>
        <taxon>Micromonosporales</taxon>
        <taxon>Micromonosporaceae</taxon>
        <taxon>Rugosimonospora</taxon>
    </lineage>
</organism>
<comment type="cofactor">
    <cofactor evidence="1 4">
        <name>pyridoxal 5'-phosphate</name>
        <dbReference type="ChEBI" id="CHEBI:597326"/>
    </cofactor>
</comment>
<evidence type="ECO:0000313" key="6">
    <source>
        <dbReference type="EMBL" id="GIH16007.1"/>
    </source>
</evidence>
<dbReference type="InterPro" id="IPR015421">
    <property type="entry name" value="PyrdxlP-dep_Trfase_major"/>
</dbReference>
<evidence type="ECO:0000313" key="7">
    <source>
        <dbReference type="Proteomes" id="UP000642748"/>
    </source>
</evidence>
<proteinExistence type="inferred from homology"/>
<dbReference type="GO" id="GO:0004058">
    <property type="term" value="F:aromatic-L-amino-acid decarboxylase activity"/>
    <property type="evidence" value="ECO:0007669"/>
    <property type="project" value="UniProtKB-ARBA"/>
</dbReference>
<feature type="compositionally biased region" description="Basic residues" evidence="5">
    <location>
        <begin position="135"/>
        <end position="151"/>
    </location>
</feature>
<keyword evidence="2 4" id="KW-0663">Pyridoxal phosphate</keyword>
<sequence length="151" mass="16545">MARDSSYGSPHRTGGQCSRKACGIAICRNAAAHRAAMSVQAAYLEQGTGACDPLDWGPEFSRRARGVPVYATLRSLGRDGVADLVERTTRLARRFAEALAGSGRAGEHDDAVKAKPLRGYPAGRRRTRLPERHIGKPQKQRHYPKPRRPLC</sequence>
<dbReference type="Gene3D" id="3.40.640.10">
    <property type="entry name" value="Type I PLP-dependent aspartate aminotransferase-like (Major domain)"/>
    <property type="match status" value="1"/>
</dbReference>
<evidence type="ECO:0000256" key="3">
    <source>
        <dbReference type="ARBA" id="ARBA00023239"/>
    </source>
</evidence>
<dbReference type="Proteomes" id="UP000642748">
    <property type="component" value="Unassembled WGS sequence"/>
</dbReference>
<evidence type="ECO:0000256" key="2">
    <source>
        <dbReference type="ARBA" id="ARBA00022898"/>
    </source>
</evidence>
<dbReference type="AlphaFoldDB" id="A0A8J3QTY3"/>
<gene>
    <name evidence="6" type="ORF">Raf01_41790</name>
</gene>
<name>A0A8J3QTY3_9ACTN</name>
<feature type="region of interest" description="Disordered" evidence="5">
    <location>
        <begin position="100"/>
        <end position="151"/>
    </location>
</feature>
<dbReference type="GO" id="GO:0030170">
    <property type="term" value="F:pyridoxal phosphate binding"/>
    <property type="evidence" value="ECO:0007669"/>
    <property type="project" value="InterPro"/>
</dbReference>